<feature type="compositionally biased region" description="Basic and acidic residues" evidence="4">
    <location>
        <begin position="7"/>
        <end position="56"/>
    </location>
</feature>
<accession>A0AAV8V1D1</accession>
<dbReference type="PANTHER" id="PTHR24171">
    <property type="entry name" value="ANKYRIN REPEAT DOMAIN-CONTAINING PROTEIN 39-RELATED"/>
    <property type="match status" value="1"/>
</dbReference>
<gene>
    <name evidence="5" type="ORF">NDN08_003104</name>
</gene>
<organism evidence="5 6">
    <name type="scientific">Rhodosorus marinus</name>
    <dbReference type="NCBI Taxonomy" id="101924"/>
    <lineage>
        <taxon>Eukaryota</taxon>
        <taxon>Rhodophyta</taxon>
        <taxon>Stylonematophyceae</taxon>
        <taxon>Stylonematales</taxon>
        <taxon>Stylonemataceae</taxon>
        <taxon>Rhodosorus</taxon>
    </lineage>
</organism>
<dbReference type="Proteomes" id="UP001157974">
    <property type="component" value="Unassembled WGS sequence"/>
</dbReference>
<feature type="repeat" description="ANK" evidence="3">
    <location>
        <begin position="207"/>
        <end position="239"/>
    </location>
</feature>
<feature type="repeat" description="ANK" evidence="3">
    <location>
        <begin position="274"/>
        <end position="306"/>
    </location>
</feature>
<comment type="caution">
    <text evidence="5">The sequence shown here is derived from an EMBL/GenBank/DDBJ whole genome shotgun (WGS) entry which is preliminary data.</text>
</comment>
<evidence type="ECO:0008006" key="7">
    <source>
        <dbReference type="Google" id="ProtNLM"/>
    </source>
</evidence>
<sequence>MVSPKEANGDLKGDLEPDLEKSEGIVRKDDGAEQQKDGSRVRFSEEATIIRHHEQSNGDDASASEEDAGNQKSANRRVRFAGEVVIEEEEVQGPPDEDQNEPLEDVEKDEAEEEDFEAEDDDEDVDGEEDDFEADDEDAGEDGVDLEALGSLTDVLPNQGALLELLKSGKAGKNELIEATKRGDLETVASLLTDAKWIEAIDDVDIFDYTALHFACEEGHLAIVSALLAARADIECATKMHFSRPLHYAAFNGHHDVVLALAKAGADLEARTDDGRTPLFQASFNGHCSIVEALLDLEANHLARDTDGRLPLDVAENEETRKVLQAIGMKVLTEEQKEDTLVEPRIGSKRKSG</sequence>
<evidence type="ECO:0000256" key="2">
    <source>
        <dbReference type="ARBA" id="ARBA00023043"/>
    </source>
</evidence>
<evidence type="ECO:0000313" key="5">
    <source>
        <dbReference type="EMBL" id="KAJ8906611.1"/>
    </source>
</evidence>
<protein>
    <recommendedName>
        <fullName evidence="7">Ankyrin</fullName>
    </recommendedName>
</protein>
<dbReference type="PANTHER" id="PTHR24171:SF8">
    <property type="entry name" value="BRCA1-ASSOCIATED RING DOMAIN PROTEIN 1"/>
    <property type="match status" value="1"/>
</dbReference>
<dbReference type="InterPro" id="IPR036770">
    <property type="entry name" value="Ankyrin_rpt-contain_sf"/>
</dbReference>
<proteinExistence type="predicted"/>
<dbReference type="EMBL" id="JAMWBK010000003">
    <property type="protein sequence ID" value="KAJ8906611.1"/>
    <property type="molecule type" value="Genomic_DNA"/>
</dbReference>
<dbReference type="Pfam" id="PF12796">
    <property type="entry name" value="Ank_2"/>
    <property type="match status" value="1"/>
</dbReference>
<evidence type="ECO:0000256" key="3">
    <source>
        <dbReference type="PROSITE-ProRule" id="PRU00023"/>
    </source>
</evidence>
<feature type="compositionally biased region" description="Acidic residues" evidence="4">
    <location>
        <begin position="85"/>
        <end position="142"/>
    </location>
</feature>
<dbReference type="Gene3D" id="1.25.40.20">
    <property type="entry name" value="Ankyrin repeat-containing domain"/>
    <property type="match status" value="2"/>
</dbReference>
<evidence type="ECO:0000313" key="6">
    <source>
        <dbReference type="Proteomes" id="UP001157974"/>
    </source>
</evidence>
<dbReference type="SMART" id="SM00248">
    <property type="entry name" value="ANK"/>
    <property type="match status" value="4"/>
</dbReference>
<dbReference type="SUPFAM" id="SSF48403">
    <property type="entry name" value="Ankyrin repeat"/>
    <property type="match status" value="1"/>
</dbReference>
<keyword evidence="2 3" id="KW-0040">ANK repeat</keyword>
<dbReference type="PROSITE" id="PS50297">
    <property type="entry name" value="ANK_REP_REGION"/>
    <property type="match status" value="3"/>
</dbReference>
<feature type="region of interest" description="Disordered" evidence="4">
    <location>
        <begin position="1"/>
        <end position="142"/>
    </location>
</feature>
<dbReference type="Pfam" id="PF00023">
    <property type="entry name" value="Ank"/>
    <property type="match status" value="1"/>
</dbReference>
<dbReference type="InterPro" id="IPR002110">
    <property type="entry name" value="Ankyrin_rpt"/>
</dbReference>
<evidence type="ECO:0000256" key="4">
    <source>
        <dbReference type="SAM" id="MobiDB-lite"/>
    </source>
</evidence>
<dbReference type="PROSITE" id="PS50088">
    <property type="entry name" value="ANK_REPEAT"/>
    <property type="match status" value="3"/>
</dbReference>
<keyword evidence="1" id="KW-0677">Repeat</keyword>
<reference evidence="5 6" key="1">
    <citation type="journal article" date="2023" name="Nat. Commun.">
        <title>Origin of minicircular mitochondrial genomes in red algae.</title>
        <authorList>
            <person name="Lee Y."/>
            <person name="Cho C.H."/>
            <person name="Lee Y.M."/>
            <person name="Park S.I."/>
            <person name="Yang J.H."/>
            <person name="West J.A."/>
            <person name="Bhattacharya D."/>
            <person name="Yoon H.S."/>
        </authorList>
    </citation>
    <scope>NUCLEOTIDE SEQUENCE [LARGE SCALE GENOMIC DNA]</scope>
    <source>
        <strain evidence="5 6">CCMP1338</strain>
        <tissue evidence="5">Whole cell</tissue>
    </source>
</reference>
<feature type="repeat" description="ANK" evidence="3">
    <location>
        <begin position="241"/>
        <end position="273"/>
    </location>
</feature>
<name>A0AAV8V1D1_9RHOD</name>
<keyword evidence="6" id="KW-1185">Reference proteome</keyword>
<dbReference type="AlphaFoldDB" id="A0AAV8V1D1"/>
<evidence type="ECO:0000256" key="1">
    <source>
        <dbReference type="ARBA" id="ARBA00022737"/>
    </source>
</evidence>